<evidence type="ECO:0000259" key="1">
    <source>
        <dbReference type="Pfam" id="PF00293"/>
    </source>
</evidence>
<proteinExistence type="predicted"/>
<dbReference type="Gene3D" id="3.90.79.10">
    <property type="entry name" value="Nucleoside Triphosphate Pyrophosphohydrolase"/>
    <property type="match status" value="1"/>
</dbReference>
<dbReference type="Proteomes" id="UP000050761">
    <property type="component" value="Unassembled WGS sequence"/>
</dbReference>
<dbReference type="SUPFAM" id="SSF55811">
    <property type="entry name" value="Nudix"/>
    <property type="match status" value="1"/>
</dbReference>
<dbReference type="WBParaSite" id="HPBE_0001946701-mRNA-1">
    <property type="protein sequence ID" value="HPBE_0001946701-mRNA-1"/>
    <property type="gene ID" value="HPBE_0001946701"/>
</dbReference>
<sequence>LEAKEIYKGLTEDPVRTHIASSSEATVYAVADVLRQFFRRLKHYLGWKFPGGASDPGENIFETATLEVFEETGVKAVAKAVLCFSASVILQQGETVAKTKNWKSGFAVAVQGKPTTSQHA</sequence>
<evidence type="ECO:0000313" key="2">
    <source>
        <dbReference type="Proteomes" id="UP000050761"/>
    </source>
</evidence>
<dbReference type="InterPro" id="IPR000086">
    <property type="entry name" value="NUDIX_hydrolase_dom"/>
</dbReference>
<accession>A0A183GBI5</accession>
<organism evidence="2 3">
    <name type="scientific">Heligmosomoides polygyrus</name>
    <name type="common">Parasitic roundworm</name>
    <dbReference type="NCBI Taxonomy" id="6339"/>
    <lineage>
        <taxon>Eukaryota</taxon>
        <taxon>Metazoa</taxon>
        <taxon>Ecdysozoa</taxon>
        <taxon>Nematoda</taxon>
        <taxon>Chromadorea</taxon>
        <taxon>Rhabditida</taxon>
        <taxon>Rhabditina</taxon>
        <taxon>Rhabditomorpha</taxon>
        <taxon>Strongyloidea</taxon>
        <taxon>Heligmosomidae</taxon>
        <taxon>Heligmosomoides</taxon>
    </lineage>
</organism>
<reference evidence="3" key="1">
    <citation type="submission" date="2019-09" db="UniProtKB">
        <authorList>
            <consortium name="WormBaseParasite"/>
        </authorList>
    </citation>
    <scope>IDENTIFICATION</scope>
</reference>
<dbReference type="AlphaFoldDB" id="A0A183GBI5"/>
<feature type="domain" description="Nudix hydrolase" evidence="1">
    <location>
        <begin position="39"/>
        <end position="76"/>
    </location>
</feature>
<protein>
    <submittedName>
        <fullName evidence="3">Nudix hydrolase domain-containing protein</fullName>
    </submittedName>
</protein>
<dbReference type="InterPro" id="IPR015797">
    <property type="entry name" value="NUDIX_hydrolase-like_dom_sf"/>
</dbReference>
<evidence type="ECO:0000313" key="3">
    <source>
        <dbReference type="WBParaSite" id="HPBE_0001946701-mRNA-1"/>
    </source>
</evidence>
<dbReference type="Pfam" id="PF00293">
    <property type="entry name" value="NUDIX"/>
    <property type="match status" value="1"/>
</dbReference>
<keyword evidence="2" id="KW-1185">Reference proteome</keyword>
<name>A0A183GBI5_HELPZ</name>